<keyword evidence="1 3" id="KW-0489">Methyltransferase</keyword>
<dbReference type="PANTHER" id="PTHR12049:SF7">
    <property type="entry name" value="PROTEIN ARGININE METHYLTRANSFERASE NDUFAF7, MITOCHONDRIAL"/>
    <property type="match status" value="1"/>
</dbReference>
<dbReference type="InterPro" id="IPR003788">
    <property type="entry name" value="NDUFAF7"/>
</dbReference>
<dbReference type="EMBL" id="JADCKQ010000005">
    <property type="protein sequence ID" value="MBI1493548.1"/>
    <property type="molecule type" value="Genomic_DNA"/>
</dbReference>
<evidence type="ECO:0000313" key="4">
    <source>
        <dbReference type="Proteomes" id="UP000640583"/>
    </source>
</evidence>
<dbReference type="RefSeq" id="WP_228848388.1">
    <property type="nucleotide sequence ID" value="NZ_JADCKQ010000005.1"/>
</dbReference>
<dbReference type="Gene3D" id="3.40.50.12710">
    <property type="match status" value="1"/>
</dbReference>
<evidence type="ECO:0000256" key="2">
    <source>
        <dbReference type="ARBA" id="ARBA00022679"/>
    </source>
</evidence>
<name>A0A8J7IVR9_9RHOB</name>
<accession>A0A8J7IVR9</accession>
<gene>
    <name evidence="3" type="ORF">H1D41_07890</name>
</gene>
<protein>
    <submittedName>
        <fullName evidence="3">SAM-dependent methyltransferase</fullName>
    </submittedName>
</protein>
<dbReference type="Proteomes" id="UP000640583">
    <property type="component" value="Unassembled WGS sequence"/>
</dbReference>
<evidence type="ECO:0000313" key="3">
    <source>
        <dbReference type="EMBL" id="MBI1493548.1"/>
    </source>
</evidence>
<dbReference type="GO" id="GO:0032259">
    <property type="term" value="P:methylation"/>
    <property type="evidence" value="ECO:0007669"/>
    <property type="project" value="UniProtKB-KW"/>
</dbReference>
<evidence type="ECO:0000256" key="1">
    <source>
        <dbReference type="ARBA" id="ARBA00022603"/>
    </source>
</evidence>
<dbReference type="Pfam" id="PF02636">
    <property type="entry name" value="Methyltransf_28"/>
    <property type="match status" value="1"/>
</dbReference>
<proteinExistence type="predicted"/>
<keyword evidence="4" id="KW-1185">Reference proteome</keyword>
<dbReference type="AlphaFoldDB" id="A0A8J7IVR9"/>
<dbReference type="GO" id="GO:0035243">
    <property type="term" value="F:protein-arginine omega-N symmetric methyltransferase activity"/>
    <property type="evidence" value="ECO:0007669"/>
    <property type="project" value="TreeGrafter"/>
</dbReference>
<dbReference type="PANTHER" id="PTHR12049">
    <property type="entry name" value="PROTEIN ARGININE METHYLTRANSFERASE NDUFAF7, MITOCHONDRIAL"/>
    <property type="match status" value="1"/>
</dbReference>
<dbReference type="InterPro" id="IPR038375">
    <property type="entry name" value="NDUFAF7_sf"/>
</dbReference>
<dbReference type="InterPro" id="IPR029063">
    <property type="entry name" value="SAM-dependent_MTases_sf"/>
</dbReference>
<comment type="caution">
    <text evidence="3">The sequence shown here is derived from an EMBL/GenBank/DDBJ whole genome shotgun (WGS) entry which is preliminary data.</text>
</comment>
<keyword evidence="2" id="KW-0808">Transferase</keyword>
<sequence>MSLLDALISRIQANGPLTVADYMQECLLHPKYGYYATRDPFGAGGDFTTAPEISQMFGELLGLCLAQAWLDRGAPSSFILAEPGPGRGTLMADILRATGSVPGFHAAAKVHLIEASATLREIQKEALNGHQITGHDSLSDLPEGPLFLVANEFLDALPIRQFIRDGKGWRERCIALNTTQDALCFGIGPATDFPALAHRLADTKDGDLVELNAPACAITAEIARRIKAKGGLALLVDYGGWQSKGDTFQALKGHAFSNPLADPGNADLTAHVDFEPLTQVATQAGLNVSGLTLQGVLMERLGITGRAQALAQNMSGDALENHIAAHRRLTHPEEMGTLFKAIAISASGTPPAPGFNPPGANSV</sequence>
<reference evidence="3" key="1">
    <citation type="submission" date="2020-10" db="EMBL/GenBank/DDBJ databases">
        <title>Paenihalocynthiibacter styelae gen. nov., sp. nov., isolated from stalked sea squirt Styela clava.</title>
        <authorList>
            <person name="Kim Y.-O."/>
            <person name="Yoon J.-H."/>
        </authorList>
    </citation>
    <scope>NUCLEOTIDE SEQUENCE</scope>
    <source>
        <strain evidence="3">MYP1-1</strain>
    </source>
</reference>
<organism evidence="3 4">
    <name type="scientific">Halocynthiibacter styelae</name>
    <dbReference type="NCBI Taxonomy" id="2761955"/>
    <lineage>
        <taxon>Bacteria</taxon>
        <taxon>Pseudomonadati</taxon>
        <taxon>Pseudomonadota</taxon>
        <taxon>Alphaproteobacteria</taxon>
        <taxon>Rhodobacterales</taxon>
        <taxon>Paracoccaceae</taxon>
        <taxon>Halocynthiibacter</taxon>
    </lineage>
</organism>
<dbReference type="SUPFAM" id="SSF53335">
    <property type="entry name" value="S-adenosyl-L-methionine-dependent methyltransferases"/>
    <property type="match status" value="1"/>
</dbReference>